<keyword evidence="1" id="KW-1133">Transmembrane helix</keyword>
<dbReference type="Proteomes" id="UP000010094">
    <property type="component" value="Chromosome II"/>
</dbReference>
<feature type="transmembrane region" description="Helical" evidence="1">
    <location>
        <begin position="73"/>
        <end position="91"/>
    </location>
</feature>
<dbReference type="GeneID" id="20520812"/>
<organism evidence="2 3">
    <name type="scientific">Encephalitozoon romaleae (strain SJ-2008)</name>
    <name type="common">Microsporidian parasite</name>
    <dbReference type="NCBI Taxonomy" id="1178016"/>
    <lineage>
        <taxon>Eukaryota</taxon>
        <taxon>Fungi</taxon>
        <taxon>Fungi incertae sedis</taxon>
        <taxon>Microsporidia</taxon>
        <taxon>Unikaryonidae</taxon>
        <taxon>Encephalitozoon</taxon>
    </lineage>
</organism>
<evidence type="ECO:0000256" key="1">
    <source>
        <dbReference type="SAM" id="Phobius"/>
    </source>
</evidence>
<dbReference type="AlphaFoldDB" id="I7AQD7"/>
<dbReference type="EMBL" id="CP003519">
    <property type="protein sequence ID" value="AFN82527.1"/>
    <property type="molecule type" value="Genomic_DNA"/>
</dbReference>
<feature type="transmembrane region" description="Helical" evidence="1">
    <location>
        <begin position="7"/>
        <end position="23"/>
    </location>
</feature>
<name>I7AQD7_ENCRO</name>
<gene>
    <name evidence="2" type="ordered locus">EROM_020520</name>
</gene>
<accession>I7AQD7</accession>
<dbReference type="KEGG" id="ero:EROM_020520"/>
<reference evidence="2 3" key="1">
    <citation type="journal article" date="2012" name="Proc. Natl. Acad. Sci. U.S.A.">
        <title>Gain and loss of multiple functionally related, horizontally transferred genes in the reduced genomes of two microsporidian parasites.</title>
        <authorList>
            <person name="Pombert J.-F."/>
            <person name="Selman M."/>
            <person name="Burki F."/>
            <person name="Bardell F.T."/>
            <person name="Farinelli L."/>
            <person name="Solter L.F."/>
            <person name="Whitman D.W."/>
            <person name="Weiss L.M."/>
            <person name="Corradi N."/>
            <person name="Keeling P.J."/>
        </authorList>
    </citation>
    <scope>NUCLEOTIDE SEQUENCE [LARGE SCALE GENOMIC DNA]</scope>
    <source>
        <strain evidence="2 3">SJ-2008</strain>
    </source>
</reference>
<feature type="transmembrane region" description="Helical" evidence="1">
    <location>
        <begin position="97"/>
        <end position="115"/>
    </location>
</feature>
<keyword evidence="1" id="KW-0812">Transmembrane</keyword>
<dbReference type="HOGENOM" id="CLU_123985_0_0_1"/>
<sequence length="188" mass="21471">MDKFHSLAIKALLTFICTTAVLVHEGSFRLYLCVALLLATSFDVSVIFYFHMKRVEYKKRFLRKVYDPGHRTLIGFALCEVLSMVPFYYMVGYWKTMVINIALVASLSIIPMLNSSGRRTIQLERNEEFFKIGFLKIEHIEDGDVCLNKGEVVQILDHTGGSTIVRKSDGRVFTVEDSYIDDGIDIVL</sequence>
<evidence type="ECO:0000313" key="2">
    <source>
        <dbReference type="EMBL" id="AFN82527.1"/>
    </source>
</evidence>
<keyword evidence="3" id="KW-1185">Reference proteome</keyword>
<dbReference type="VEuPathDB" id="MicrosporidiaDB:EROM_020520"/>
<proteinExistence type="predicted"/>
<keyword evidence="1" id="KW-0472">Membrane</keyword>
<dbReference type="RefSeq" id="XP_009264024.1">
    <property type="nucleotide sequence ID" value="XM_009265749.1"/>
</dbReference>
<evidence type="ECO:0000313" key="3">
    <source>
        <dbReference type="Proteomes" id="UP000010094"/>
    </source>
</evidence>
<dbReference type="OrthoDB" id="2188462at2759"/>
<feature type="transmembrane region" description="Helical" evidence="1">
    <location>
        <begin position="29"/>
        <end position="52"/>
    </location>
</feature>
<protein>
    <submittedName>
        <fullName evidence="2">Uncharacterized protein</fullName>
    </submittedName>
</protein>